<protein>
    <submittedName>
        <fullName evidence="1">Uncharacterized protein</fullName>
    </submittedName>
</protein>
<sequence length="38" mass="4453">MFKHLFGVLSNFAGLSSKKKWLRQQLYNNDGLLNFSSY</sequence>
<name>A0A2P2QXH7_RHIMU</name>
<evidence type="ECO:0000313" key="1">
    <source>
        <dbReference type="EMBL" id="MBX71594.1"/>
    </source>
</evidence>
<dbReference type="AlphaFoldDB" id="A0A2P2QXH7"/>
<reference evidence="1" key="1">
    <citation type="submission" date="2018-02" db="EMBL/GenBank/DDBJ databases">
        <title>Rhizophora mucronata_Transcriptome.</title>
        <authorList>
            <person name="Meera S.P."/>
            <person name="Sreeshan A."/>
            <person name="Augustine A."/>
        </authorList>
    </citation>
    <scope>NUCLEOTIDE SEQUENCE</scope>
    <source>
        <tissue evidence="1">Leaf</tissue>
    </source>
</reference>
<dbReference type="EMBL" id="GGEC01091110">
    <property type="protein sequence ID" value="MBX71594.1"/>
    <property type="molecule type" value="Transcribed_RNA"/>
</dbReference>
<proteinExistence type="predicted"/>
<accession>A0A2P2QXH7</accession>
<organism evidence="1">
    <name type="scientific">Rhizophora mucronata</name>
    <name type="common">Asiatic mangrove</name>
    <dbReference type="NCBI Taxonomy" id="61149"/>
    <lineage>
        <taxon>Eukaryota</taxon>
        <taxon>Viridiplantae</taxon>
        <taxon>Streptophyta</taxon>
        <taxon>Embryophyta</taxon>
        <taxon>Tracheophyta</taxon>
        <taxon>Spermatophyta</taxon>
        <taxon>Magnoliopsida</taxon>
        <taxon>eudicotyledons</taxon>
        <taxon>Gunneridae</taxon>
        <taxon>Pentapetalae</taxon>
        <taxon>rosids</taxon>
        <taxon>fabids</taxon>
        <taxon>Malpighiales</taxon>
        <taxon>Rhizophoraceae</taxon>
        <taxon>Rhizophora</taxon>
    </lineage>
</organism>